<evidence type="ECO:0000256" key="3">
    <source>
        <dbReference type="ARBA" id="ARBA00022692"/>
    </source>
</evidence>
<evidence type="ECO:0000256" key="5">
    <source>
        <dbReference type="ARBA" id="ARBA00022946"/>
    </source>
</evidence>
<gene>
    <name evidence="13" type="ORF">E4U42_003092</name>
</gene>
<feature type="transmembrane region" description="Helical" evidence="11">
    <location>
        <begin position="184"/>
        <end position="206"/>
    </location>
</feature>
<evidence type="ECO:0000256" key="4">
    <source>
        <dbReference type="ARBA" id="ARBA00022792"/>
    </source>
</evidence>
<keyword evidence="6 11" id="KW-1133">Transmembrane helix</keyword>
<dbReference type="CDD" id="cd20069">
    <property type="entry name" value="5TM_Oxa1-like"/>
    <property type="match status" value="1"/>
</dbReference>
<evidence type="ECO:0000313" key="13">
    <source>
        <dbReference type="EMBL" id="KAG5930083.1"/>
    </source>
</evidence>
<dbReference type="OrthoDB" id="2148490at2759"/>
<feature type="transmembrane region" description="Helical" evidence="11">
    <location>
        <begin position="344"/>
        <end position="363"/>
    </location>
</feature>
<reference evidence="13" key="1">
    <citation type="journal article" date="2020" name="bioRxiv">
        <title>Whole genome comparisons of ergot fungi reveals the divergence and evolution of species within the genus Claviceps are the result of varying mechanisms driving genome evolution and host range expansion.</title>
        <authorList>
            <person name="Wyka S.A."/>
            <person name="Mondo S.J."/>
            <person name="Liu M."/>
            <person name="Dettman J."/>
            <person name="Nalam V."/>
            <person name="Broders K.D."/>
        </authorList>
    </citation>
    <scope>NUCLEOTIDE SEQUENCE</scope>
    <source>
        <strain evidence="13">CCC 489</strain>
    </source>
</reference>
<evidence type="ECO:0000256" key="2">
    <source>
        <dbReference type="ARBA" id="ARBA00009877"/>
    </source>
</evidence>
<dbReference type="InterPro" id="IPR028055">
    <property type="entry name" value="YidC/Oxa/ALB_C"/>
</dbReference>
<dbReference type="Pfam" id="PF02096">
    <property type="entry name" value="60KD_IMP"/>
    <property type="match status" value="1"/>
</dbReference>
<dbReference type="Proteomes" id="UP000811619">
    <property type="component" value="Unassembled WGS sequence"/>
</dbReference>
<dbReference type="GO" id="GO:0005743">
    <property type="term" value="C:mitochondrial inner membrane"/>
    <property type="evidence" value="ECO:0007669"/>
    <property type="project" value="UniProtKB-SubCell"/>
</dbReference>
<keyword evidence="4" id="KW-0999">Mitochondrion inner membrane</keyword>
<dbReference type="PANTHER" id="PTHR12428">
    <property type="entry name" value="OXA1"/>
    <property type="match status" value="1"/>
</dbReference>
<feature type="region of interest" description="Disordered" evidence="10">
    <location>
        <begin position="470"/>
        <end position="489"/>
    </location>
</feature>
<sequence length="489" mass="53760">MLPCRAIVRSGPSLGLRAQLQGQCAASPRALSQRLGRGRHLSSWESRQLSGLTSASPFRARNVTGPVMLGGVVASSRQFSLWGFGKKKAPEDDATLTSAPTSETATWSEAVTVEPVDPVPDNDLPTFPTEPVMSTTDVDFSAISDIINGQDILNMPEQIGYLSALGLDFGWGPTSMMQWALEHVHIYTGLGWGGSIIATAVLLRCIMFYPQIRGMQFTAVMQELRKDPRSDEAMKLMRQAFKNGDMQGRQKAQYINKMLKQQYGVSNLGMLWSFGQIPFSFGLFRIVSGMANIPVPAMSDAGYLWFTDLAATDPYFILPAAGTVLMIGSLVINAKNIPENQWKMLKKLTYVFGAVGFIATSFLSAAVNLMAVALGAATLVTAIILNNAVVRHAVGLPPHAPPTPSPPQATYEAPRAAKAPETNLRERLNTNLNDMKKGLSEQFSNYTGSYTGTEEDKAEKRRRELIRKLEETRKQQERDEFEKKYKGKR</sequence>
<feature type="compositionally biased region" description="Polar residues" evidence="10">
    <location>
        <begin position="441"/>
        <end position="452"/>
    </location>
</feature>
<evidence type="ECO:0000313" key="14">
    <source>
        <dbReference type="Proteomes" id="UP000811619"/>
    </source>
</evidence>
<evidence type="ECO:0000256" key="9">
    <source>
        <dbReference type="RuleBase" id="RU003945"/>
    </source>
</evidence>
<proteinExistence type="inferred from homology"/>
<evidence type="ECO:0000256" key="11">
    <source>
        <dbReference type="SAM" id="Phobius"/>
    </source>
</evidence>
<keyword evidence="8 11" id="KW-0472">Membrane</keyword>
<dbReference type="GO" id="GO:0032977">
    <property type="term" value="F:membrane insertase activity"/>
    <property type="evidence" value="ECO:0007669"/>
    <property type="project" value="InterPro"/>
</dbReference>
<dbReference type="EMBL" id="SRPY01000025">
    <property type="protein sequence ID" value="KAG5930083.1"/>
    <property type="molecule type" value="Genomic_DNA"/>
</dbReference>
<keyword evidence="14" id="KW-1185">Reference proteome</keyword>
<dbReference type="InterPro" id="IPR001708">
    <property type="entry name" value="YidC/ALB3/OXA1/COX18"/>
</dbReference>
<organism evidence="13 14">
    <name type="scientific">Claviceps africana</name>
    <dbReference type="NCBI Taxonomy" id="83212"/>
    <lineage>
        <taxon>Eukaryota</taxon>
        <taxon>Fungi</taxon>
        <taxon>Dikarya</taxon>
        <taxon>Ascomycota</taxon>
        <taxon>Pezizomycotina</taxon>
        <taxon>Sordariomycetes</taxon>
        <taxon>Hypocreomycetidae</taxon>
        <taxon>Hypocreales</taxon>
        <taxon>Clavicipitaceae</taxon>
        <taxon>Claviceps</taxon>
    </lineage>
</organism>
<keyword evidence="7" id="KW-0496">Mitochondrion</keyword>
<keyword evidence="3 9" id="KW-0812">Transmembrane</keyword>
<feature type="transmembrane region" description="Helical" evidence="11">
    <location>
        <begin position="268"/>
        <end position="295"/>
    </location>
</feature>
<dbReference type="PANTHER" id="PTHR12428:SF66">
    <property type="entry name" value="MITOCHONDRIAL INNER MEMBRANE PROTEIN OXA1L"/>
    <property type="match status" value="1"/>
</dbReference>
<feature type="domain" description="Membrane insertase YidC/Oxa/ALB C-terminal" evidence="12">
    <location>
        <begin position="192"/>
        <end position="386"/>
    </location>
</feature>
<evidence type="ECO:0000256" key="6">
    <source>
        <dbReference type="ARBA" id="ARBA00022989"/>
    </source>
</evidence>
<protein>
    <recommendedName>
        <fullName evidence="12">Membrane insertase YidC/Oxa/ALB C-terminal domain-containing protein</fullName>
    </recommendedName>
</protein>
<dbReference type="AlphaFoldDB" id="A0A8K0NLV1"/>
<evidence type="ECO:0000256" key="7">
    <source>
        <dbReference type="ARBA" id="ARBA00023128"/>
    </source>
</evidence>
<comment type="subcellular location">
    <subcellularLocation>
        <location evidence="9">Membrane</location>
        <topology evidence="9">Multi-pass membrane protein</topology>
    </subcellularLocation>
    <subcellularLocation>
        <location evidence="1">Mitochondrion inner membrane</location>
        <topology evidence="1">Multi-pass membrane protein</topology>
    </subcellularLocation>
</comment>
<feature type="transmembrane region" description="Helical" evidence="11">
    <location>
        <begin position="315"/>
        <end position="332"/>
    </location>
</feature>
<evidence type="ECO:0000259" key="12">
    <source>
        <dbReference type="Pfam" id="PF02096"/>
    </source>
</evidence>
<name>A0A8K0NLV1_9HYPO</name>
<dbReference type="GO" id="GO:0032979">
    <property type="term" value="P:protein insertion into mitochondrial inner membrane from matrix"/>
    <property type="evidence" value="ECO:0007669"/>
    <property type="project" value="TreeGrafter"/>
</dbReference>
<comment type="caution">
    <text evidence="13">The sequence shown here is derived from an EMBL/GenBank/DDBJ whole genome shotgun (WGS) entry which is preliminary data.</text>
</comment>
<feature type="region of interest" description="Disordered" evidence="10">
    <location>
        <begin position="397"/>
        <end position="461"/>
    </location>
</feature>
<keyword evidence="5" id="KW-0809">Transit peptide</keyword>
<comment type="similarity">
    <text evidence="2 9">Belongs to the OXA1/ALB3/YidC family.</text>
</comment>
<evidence type="ECO:0000256" key="8">
    <source>
        <dbReference type="ARBA" id="ARBA00023136"/>
    </source>
</evidence>
<feature type="compositionally biased region" description="Pro residues" evidence="10">
    <location>
        <begin position="398"/>
        <end position="407"/>
    </location>
</feature>
<accession>A0A8K0NLV1</accession>
<evidence type="ECO:0000256" key="1">
    <source>
        <dbReference type="ARBA" id="ARBA00004448"/>
    </source>
</evidence>
<evidence type="ECO:0000256" key="10">
    <source>
        <dbReference type="SAM" id="MobiDB-lite"/>
    </source>
</evidence>
<feature type="compositionally biased region" description="Basic and acidic residues" evidence="10">
    <location>
        <begin position="423"/>
        <end position="439"/>
    </location>
</feature>